<proteinExistence type="predicted"/>
<name>A0A2P2J0F6_RHIMU</name>
<reference evidence="1" key="1">
    <citation type="submission" date="2018-02" db="EMBL/GenBank/DDBJ databases">
        <title>Rhizophora mucronata_Transcriptome.</title>
        <authorList>
            <person name="Meera S.P."/>
            <person name="Sreeshan A."/>
            <person name="Augustine A."/>
        </authorList>
    </citation>
    <scope>NUCLEOTIDE SEQUENCE</scope>
    <source>
        <tissue evidence="1">Leaf</tissue>
    </source>
</reference>
<organism evidence="1">
    <name type="scientific">Rhizophora mucronata</name>
    <name type="common">Asiatic mangrove</name>
    <dbReference type="NCBI Taxonomy" id="61149"/>
    <lineage>
        <taxon>Eukaryota</taxon>
        <taxon>Viridiplantae</taxon>
        <taxon>Streptophyta</taxon>
        <taxon>Embryophyta</taxon>
        <taxon>Tracheophyta</taxon>
        <taxon>Spermatophyta</taxon>
        <taxon>Magnoliopsida</taxon>
        <taxon>eudicotyledons</taxon>
        <taxon>Gunneridae</taxon>
        <taxon>Pentapetalae</taxon>
        <taxon>rosids</taxon>
        <taxon>fabids</taxon>
        <taxon>Malpighiales</taxon>
        <taxon>Rhizophoraceae</taxon>
        <taxon>Rhizophora</taxon>
    </lineage>
</organism>
<evidence type="ECO:0000313" key="1">
    <source>
        <dbReference type="EMBL" id="MBW86974.1"/>
    </source>
</evidence>
<accession>A0A2P2J0F6</accession>
<protein>
    <submittedName>
        <fullName evidence="1">Uncharacterized protein</fullName>
    </submittedName>
</protein>
<dbReference type="AlphaFoldDB" id="A0A2P2J0F6"/>
<dbReference type="EMBL" id="GGEC01006491">
    <property type="protein sequence ID" value="MBW86974.1"/>
    <property type="molecule type" value="Transcribed_RNA"/>
</dbReference>
<sequence length="17" mass="2017">MWSGVTPNEIFRTTFKC</sequence>